<organism evidence="2 3">
    <name type="scientific">Mycobacterium kansasii</name>
    <dbReference type="NCBI Taxonomy" id="1768"/>
    <lineage>
        <taxon>Bacteria</taxon>
        <taxon>Bacillati</taxon>
        <taxon>Actinomycetota</taxon>
        <taxon>Actinomycetes</taxon>
        <taxon>Mycobacteriales</taxon>
        <taxon>Mycobacteriaceae</taxon>
        <taxon>Mycobacterium</taxon>
    </lineage>
</organism>
<feature type="region of interest" description="Disordered" evidence="1">
    <location>
        <begin position="38"/>
        <end position="57"/>
    </location>
</feature>
<protein>
    <submittedName>
        <fullName evidence="2">Uncharacterized protein</fullName>
    </submittedName>
</protein>
<evidence type="ECO:0000256" key="1">
    <source>
        <dbReference type="SAM" id="MobiDB-lite"/>
    </source>
</evidence>
<dbReference type="AlphaFoldDB" id="A0A7G1IGW6"/>
<dbReference type="EMBL" id="AP023343">
    <property type="protein sequence ID" value="BCI90276.1"/>
    <property type="molecule type" value="Genomic_DNA"/>
</dbReference>
<accession>A0A7G1IGW6</accession>
<dbReference type="Proteomes" id="UP000516380">
    <property type="component" value="Chromosome"/>
</dbReference>
<gene>
    <name evidence="2" type="ORF">NIIDMKKI_54820</name>
</gene>
<feature type="compositionally biased region" description="Polar residues" evidence="1">
    <location>
        <begin position="47"/>
        <end position="57"/>
    </location>
</feature>
<evidence type="ECO:0000313" key="2">
    <source>
        <dbReference type="EMBL" id="BCI90276.1"/>
    </source>
</evidence>
<reference evidence="2 3" key="1">
    <citation type="submission" date="2020-07" db="EMBL/GenBank/DDBJ databases">
        <title>Mycobacterium kansasii (former subtype) with zoonotic potential isolated from diseased indoor pet cat, Japan.</title>
        <authorList>
            <person name="Fukano H."/>
            <person name="Terazono T."/>
            <person name="Hoshino Y."/>
        </authorList>
    </citation>
    <scope>NUCLEOTIDE SEQUENCE [LARGE SCALE GENOMIC DNA]</scope>
    <source>
        <strain evidence="2 3">Kuro-I</strain>
    </source>
</reference>
<name>A0A7G1IGW6_MYCKA</name>
<evidence type="ECO:0000313" key="3">
    <source>
        <dbReference type="Proteomes" id="UP000516380"/>
    </source>
</evidence>
<sequence length="57" mass="6402">MTGDPERPHDRSLDPILEVVVDILETGGYDAVQLRRWPGARGPHWPPSTSVIQPETR</sequence>
<proteinExistence type="predicted"/>
<keyword evidence="3" id="KW-1185">Reference proteome</keyword>